<evidence type="ECO:0000256" key="4">
    <source>
        <dbReference type="SAM" id="MobiDB-lite"/>
    </source>
</evidence>
<evidence type="ECO:0000256" key="1">
    <source>
        <dbReference type="ARBA" id="ARBA00022598"/>
    </source>
</evidence>
<dbReference type="Pfam" id="PF03133">
    <property type="entry name" value="TTL"/>
    <property type="match status" value="1"/>
</dbReference>
<feature type="compositionally biased region" description="Polar residues" evidence="4">
    <location>
        <begin position="123"/>
        <end position="140"/>
    </location>
</feature>
<evidence type="ECO:0008006" key="7">
    <source>
        <dbReference type="Google" id="ProtNLM"/>
    </source>
</evidence>
<dbReference type="InterPro" id="IPR004344">
    <property type="entry name" value="TTL/TTLL_fam"/>
</dbReference>
<dbReference type="GO" id="GO:0005524">
    <property type="term" value="F:ATP binding"/>
    <property type="evidence" value="ECO:0007669"/>
    <property type="project" value="UniProtKB-KW"/>
</dbReference>
<dbReference type="Gene3D" id="3.30.470.20">
    <property type="entry name" value="ATP-grasp fold, B domain"/>
    <property type="match status" value="1"/>
</dbReference>
<accession>A0ABD3T4F2</accession>
<keyword evidence="3" id="KW-0067">ATP-binding</keyword>
<dbReference type="EMBL" id="JBJQND010000019">
    <property type="protein sequence ID" value="KAL3831786.1"/>
    <property type="molecule type" value="Genomic_DNA"/>
</dbReference>
<feature type="region of interest" description="Disordered" evidence="4">
    <location>
        <begin position="67"/>
        <end position="147"/>
    </location>
</feature>
<dbReference type="SUPFAM" id="SSF56059">
    <property type="entry name" value="Glutathione synthetase ATP-binding domain-like"/>
    <property type="match status" value="1"/>
</dbReference>
<reference evidence="5 6" key="1">
    <citation type="submission" date="2024-11" db="EMBL/GenBank/DDBJ databases">
        <title>Chromosome-level genome assembly of the freshwater bivalve Anodonta woodiana.</title>
        <authorList>
            <person name="Chen X."/>
        </authorList>
    </citation>
    <scope>NUCLEOTIDE SEQUENCE [LARGE SCALE GENOMIC DNA]</scope>
    <source>
        <strain evidence="5">MN2024</strain>
        <tissue evidence="5">Gills</tissue>
    </source>
</reference>
<feature type="compositionally biased region" description="Acidic residues" evidence="4">
    <location>
        <begin position="82"/>
        <end position="111"/>
    </location>
</feature>
<evidence type="ECO:0000313" key="5">
    <source>
        <dbReference type="EMBL" id="KAL3831786.1"/>
    </source>
</evidence>
<evidence type="ECO:0000256" key="3">
    <source>
        <dbReference type="ARBA" id="ARBA00022840"/>
    </source>
</evidence>
<keyword evidence="2" id="KW-0547">Nucleotide-binding</keyword>
<dbReference type="PANTHER" id="PTHR12241">
    <property type="entry name" value="TUBULIN POLYGLUTAMYLASE"/>
    <property type="match status" value="1"/>
</dbReference>
<dbReference type="AlphaFoldDB" id="A0ABD3T4F2"/>
<dbReference type="Proteomes" id="UP001634394">
    <property type="component" value="Unassembled WGS sequence"/>
</dbReference>
<keyword evidence="1" id="KW-0436">Ligase</keyword>
<keyword evidence="6" id="KW-1185">Reference proteome</keyword>
<gene>
    <name evidence="5" type="ORF">ACJMK2_023490</name>
</gene>
<name>A0ABD3T4F2_SINWO</name>
<evidence type="ECO:0000256" key="2">
    <source>
        <dbReference type="ARBA" id="ARBA00022741"/>
    </source>
</evidence>
<proteinExistence type="predicted"/>
<dbReference type="PROSITE" id="PS51221">
    <property type="entry name" value="TTL"/>
    <property type="match status" value="1"/>
</dbReference>
<organism evidence="5 6">
    <name type="scientific">Sinanodonta woodiana</name>
    <name type="common">Chinese pond mussel</name>
    <name type="synonym">Anodonta woodiana</name>
    <dbReference type="NCBI Taxonomy" id="1069815"/>
    <lineage>
        <taxon>Eukaryota</taxon>
        <taxon>Metazoa</taxon>
        <taxon>Spiralia</taxon>
        <taxon>Lophotrochozoa</taxon>
        <taxon>Mollusca</taxon>
        <taxon>Bivalvia</taxon>
        <taxon>Autobranchia</taxon>
        <taxon>Heteroconchia</taxon>
        <taxon>Palaeoheterodonta</taxon>
        <taxon>Unionida</taxon>
        <taxon>Unionoidea</taxon>
        <taxon>Unionidae</taxon>
        <taxon>Unioninae</taxon>
        <taxon>Sinanodonta</taxon>
    </lineage>
</organism>
<dbReference type="PANTHER" id="PTHR12241:SF162">
    <property type="entry name" value="TUBULIN MONOGLUTAMYLASE TTLL4"/>
    <property type="match status" value="1"/>
</dbReference>
<evidence type="ECO:0000313" key="6">
    <source>
        <dbReference type="Proteomes" id="UP001634394"/>
    </source>
</evidence>
<comment type="caution">
    <text evidence="5">The sequence shown here is derived from an EMBL/GenBank/DDBJ whole genome shotgun (WGS) entry which is preliminary data.</text>
</comment>
<dbReference type="GO" id="GO:0016874">
    <property type="term" value="F:ligase activity"/>
    <property type="evidence" value="ECO:0007669"/>
    <property type="project" value="UniProtKB-KW"/>
</dbReference>
<sequence>MVSSCKLQQPDLYLPGHVHDKFFPLSFLNEDIYFGVQSPGYKDIFVKKNVGHVIFQTRSYYNTENPINIHSERLPGDGEASLNEDDGDDNLDDDDFDGDDGMGDLEDDYGDSDGGGSDGYSIHTGSSLSRRSSAHVQTGRKSVYGTPSVEDVSSIQPATTSYDKTVKPALTVSLFPNVPPTITFVSDGEKVEQLQWEFRKLLKWRMSPITPNVVKGALSRSGFRATKRNHDWLGCWGKHMKSPGFKALREFQKLNHFPGSFQIGRKDRLWRNLSRMQVHFGKKEFGFFPQTFCLPYDTKQLKRVWEDGGSKQKWIIKPPASARGIGIKVIGKWNQIPRRKPVIVQRYLSRPYLINDSKFDMRVYVYVSCYDPLRLYVYEDGLARFASMKSLKALWNYMKRQGINTAAIWENVKDLIVKTIICADSAVNSLVKANCKSRYCVHELFGFDILLDENLKPWVLEVNISPSLHSNSQLDVNIKGHMIRDLFNIAGFRIPDKHDVSHSHNNSSSNTDFSTYVPPNPYCLDKRLFSQQLAPDERAKHAYYSQRHQDDQALQTILDIMTPDDIRILVESIDEDNRKGSFQRVFPTPNTHKYLRFFEMPRYYNLLLDQYVQRFNRMESRGIAILESFCDEAIHLECPTDNPNHQSFAIVRSLLPVVFRHSEDQRPKITWQRTVEAEMKDANQTWGSLLRLANDRQKHSEDQRPKITWQRTVEAEMKDANQTWGSLLRLANDRQKWKDFVAAPHARKA</sequence>
<protein>
    <recommendedName>
        <fullName evidence="7">Tubulin polyglutamylase TTLL4</fullName>
    </recommendedName>
</protein>